<evidence type="ECO:0000256" key="1">
    <source>
        <dbReference type="SAM" id="MobiDB-lite"/>
    </source>
</evidence>
<feature type="compositionally biased region" description="Basic and acidic residues" evidence="1">
    <location>
        <begin position="24"/>
        <end position="42"/>
    </location>
</feature>
<accession>A0A914XGX5</accession>
<organism evidence="2 3">
    <name type="scientific">Plectus sambesii</name>
    <dbReference type="NCBI Taxonomy" id="2011161"/>
    <lineage>
        <taxon>Eukaryota</taxon>
        <taxon>Metazoa</taxon>
        <taxon>Ecdysozoa</taxon>
        <taxon>Nematoda</taxon>
        <taxon>Chromadorea</taxon>
        <taxon>Plectida</taxon>
        <taxon>Plectina</taxon>
        <taxon>Plectoidea</taxon>
        <taxon>Plectidae</taxon>
        <taxon>Plectus</taxon>
    </lineage>
</organism>
<proteinExistence type="predicted"/>
<feature type="compositionally biased region" description="Polar residues" evidence="1">
    <location>
        <begin position="72"/>
        <end position="87"/>
    </location>
</feature>
<feature type="region of interest" description="Disordered" evidence="1">
    <location>
        <begin position="1"/>
        <end position="49"/>
    </location>
</feature>
<protein>
    <submittedName>
        <fullName evidence="3">Uncharacterized protein</fullName>
    </submittedName>
</protein>
<dbReference type="WBParaSite" id="PSAMB.scaffold856size40126.g9287.t1">
    <property type="protein sequence ID" value="PSAMB.scaffold856size40126.g9287.t1"/>
    <property type="gene ID" value="PSAMB.scaffold856size40126.g9287"/>
</dbReference>
<dbReference type="AlphaFoldDB" id="A0A914XGX5"/>
<feature type="region of interest" description="Disordered" evidence="1">
    <location>
        <begin position="67"/>
        <end position="87"/>
    </location>
</feature>
<keyword evidence="2" id="KW-1185">Reference proteome</keyword>
<sequence>MQTEAEADGAGRAEAVARRRSRRWGRERVPRRDAVGNADGRRAAGPHTTACDCDCARGNKVCKAGMRPRLDTNASSGDFYAQHTQGS</sequence>
<reference evidence="3" key="1">
    <citation type="submission" date="2022-11" db="UniProtKB">
        <authorList>
            <consortium name="WormBaseParasite"/>
        </authorList>
    </citation>
    <scope>IDENTIFICATION</scope>
</reference>
<name>A0A914XGX5_9BILA</name>
<dbReference type="Proteomes" id="UP000887566">
    <property type="component" value="Unplaced"/>
</dbReference>
<evidence type="ECO:0000313" key="2">
    <source>
        <dbReference type="Proteomes" id="UP000887566"/>
    </source>
</evidence>
<evidence type="ECO:0000313" key="3">
    <source>
        <dbReference type="WBParaSite" id="PSAMB.scaffold856size40126.g9287.t1"/>
    </source>
</evidence>